<dbReference type="Gene3D" id="2.150.10.10">
    <property type="entry name" value="Serralysin-like metalloprotease, C-terminal"/>
    <property type="match status" value="2"/>
</dbReference>
<reference evidence="4 5" key="1">
    <citation type="submission" date="2019-04" db="EMBL/GenBank/DDBJ databases">
        <authorList>
            <person name="Van Vliet M D."/>
        </authorList>
    </citation>
    <scope>NUCLEOTIDE SEQUENCE [LARGE SCALE GENOMIC DNA]</scope>
    <source>
        <strain evidence="4 5">F1</strain>
    </source>
</reference>
<dbReference type="Proteomes" id="UP000366872">
    <property type="component" value="Unassembled WGS sequence"/>
</dbReference>
<feature type="signal peptide" evidence="2">
    <location>
        <begin position="1"/>
        <end position="31"/>
    </location>
</feature>
<evidence type="ECO:0000259" key="3">
    <source>
        <dbReference type="PROSITE" id="PS51688"/>
    </source>
</evidence>
<dbReference type="EMBL" id="CAAHFG010000001">
    <property type="protein sequence ID" value="VGO14376.1"/>
    <property type="molecule type" value="Genomic_DNA"/>
</dbReference>
<dbReference type="RefSeq" id="WP_136079861.1">
    <property type="nucleotide sequence ID" value="NZ_CAAHFG010000001.1"/>
</dbReference>
<evidence type="ECO:0000256" key="2">
    <source>
        <dbReference type="SAM" id="SignalP"/>
    </source>
</evidence>
<proteinExistence type="predicted"/>
<keyword evidence="5" id="KW-1185">Reference proteome</keyword>
<dbReference type="PROSITE" id="PS51688">
    <property type="entry name" value="ICA"/>
    <property type="match status" value="1"/>
</dbReference>
<dbReference type="Pfam" id="PF13884">
    <property type="entry name" value="Peptidase_S74"/>
    <property type="match status" value="1"/>
</dbReference>
<evidence type="ECO:0000313" key="5">
    <source>
        <dbReference type="Proteomes" id="UP000366872"/>
    </source>
</evidence>
<protein>
    <recommendedName>
        <fullName evidence="3">Peptidase S74 domain-containing protein</fullName>
    </recommendedName>
</protein>
<evidence type="ECO:0000313" key="4">
    <source>
        <dbReference type="EMBL" id="VGO14376.1"/>
    </source>
</evidence>
<accession>A0A6C2U4Q5</accession>
<gene>
    <name evidence="4" type="ORF">PDESU_02937</name>
</gene>
<keyword evidence="2" id="KW-0732">Signal</keyword>
<dbReference type="InterPro" id="IPR011049">
    <property type="entry name" value="Serralysin-like_metalloprot_C"/>
</dbReference>
<evidence type="ECO:0000256" key="1">
    <source>
        <dbReference type="SAM" id="Coils"/>
    </source>
</evidence>
<dbReference type="InterPro" id="IPR030392">
    <property type="entry name" value="S74_ICA"/>
</dbReference>
<feature type="domain" description="Peptidase S74" evidence="3">
    <location>
        <begin position="555"/>
        <end position="663"/>
    </location>
</feature>
<feature type="coiled-coil region" evidence="1">
    <location>
        <begin position="628"/>
        <end position="662"/>
    </location>
</feature>
<organism evidence="4 5">
    <name type="scientific">Pontiella desulfatans</name>
    <dbReference type="NCBI Taxonomy" id="2750659"/>
    <lineage>
        <taxon>Bacteria</taxon>
        <taxon>Pseudomonadati</taxon>
        <taxon>Kiritimatiellota</taxon>
        <taxon>Kiritimatiellia</taxon>
        <taxon>Kiritimatiellales</taxon>
        <taxon>Pontiellaceae</taxon>
        <taxon>Pontiella</taxon>
    </lineage>
</organism>
<feature type="chain" id="PRO_5025486839" description="Peptidase S74 domain-containing protein" evidence="2">
    <location>
        <begin position="32"/>
        <end position="671"/>
    </location>
</feature>
<sequence>MKKASQRGIRSGFLFAITTALALCAGTGALAQGTAFTYQGQLDDGGHAADGSYDMQFKVWTASAGGSQVGSTQTAIGMPVEGGLFALELDFGSGIFTGADRWLEIGVQTNGGGGFATLVPRTRFTSTPYAIAALSAQAAASDPANSISSSEVVNNSLTSSDLGPNSVGSSEVVDNSLTADDLQAGSVGASEIASGAVGASEIGSWAISDGHIHADAAILGDKIVGGDLKAGRLKTGQGHTLFGSMATIAGGEANTANGTAAAIGGGKNNRANGSHGAVGGGFANLADGAYAAMGGGNMNRADGESSVVGGGQENSAGWIYSTVGGGWSNKADRSSATVGGGAMNVASGSSAVVGGGHLNTASGFEAHVGGGRENAAVGSFSSVAGGKENSASGDNATVGGGERNEALYYATIGGGIGNVAAGTCSFIGGGSANVASNDYTTVGGGVWNEATRNAAVVGGGWDNQATNSFATVPGGTGNAAGGICSFAAGNYAKALHEGSFVWADYQSVPFYSTANNEFAARTTGGVRFITAVDGTGTPTLTVYLPAGGLAWSWTSDRNLKENFRPIDPVEILQKVADLPVSEWNVVSQDPGIRHVGPMAQDFRAAFGLGEDGLHINASDANGITLAAIQGLNRKLEQKDAQILRMERELAELKRAVHALGAEMILEPIGKP</sequence>
<name>A0A6C2U4Q5_PONDE</name>
<dbReference type="AlphaFoldDB" id="A0A6C2U4Q5"/>
<keyword evidence="1" id="KW-0175">Coiled coil</keyword>